<evidence type="ECO:0000256" key="3">
    <source>
        <dbReference type="ARBA" id="ARBA00022448"/>
    </source>
</evidence>
<evidence type="ECO:0000256" key="6">
    <source>
        <dbReference type="HAMAP-Rule" id="MF_01358"/>
    </source>
</evidence>
<dbReference type="Pfam" id="PF00346">
    <property type="entry name" value="Complex1_49kDa"/>
    <property type="match status" value="1"/>
</dbReference>
<gene>
    <name evidence="6" type="primary">nuoD</name>
    <name evidence="9" type="ordered locus">Sthe_0295</name>
</gene>
<keyword evidence="6" id="KW-0830">Ubiquinone</keyword>
<evidence type="ECO:0000259" key="8">
    <source>
        <dbReference type="Pfam" id="PF00346"/>
    </source>
</evidence>
<evidence type="ECO:0000256" key="5">
    <source>
        <dbReference type="ARBA" id="ARBA00023027"/>
    </source>
</evidence>
<keyword evidence="6" id="KW-0874">Quinone</keyword>
<dbReference type="PROSITE" id="PS00535">
    <property type="entry name" value="COMPLEX1_49K"/>
    <property type="match status" value="1"/>
</dbReference>
<evidence type="ECO:0000256" key="4">
    <source>
        <dbReference type="ARBA" id="ARBA00022967"/>
    </source>
</evidence>
<sequence>MSLEITEPTPVIISEERQISDTRREMVLNMGPQHPSTHGVLRVRLTLEGETITACDPVIGYLHRGVEKIGESKRYAQFTPWTDRTDYVAAPSNNLGYVLAVEKLLGIEAPERAQYWRMIMGELARIASHLVWLGTHALDIGALSMSLYCFRERELILDIFEKFCGARLTTNMMEIGGFSRPIPAGLPEMIRDFLKVFPQRQREYEDLLSANPIWLARTRGVGVIEPDVAINYGLTGACLRGSGVNYDVRKAQPYLLYDRIDFEVPLGTQGDVYDRYLVRMEEMRQSLKIIEQCLDQVPTDGPLKLAESNYVIPPHETVLTTAEDMQRHFIWVIKGFSPPKGEVYMSIEHSKGELGYYIVSDGSPVPYRLRIRTPDFVNLQSLPYLAEGAMLADVVALIGTIDIVLGSVDR</sequence>
<dbReference type="OrthoDB" id="9801496at2"/>
<dbReference type="SUPFAM" id="SSF56762">
    <property type="entry name" value="HydB/Nqo4-like"/>
    <property type="match status" value="1"/>
</dbReference>
<evidence type="ECO:0000256" key="7">
    <source>
        <dbReference type="RuleBase" id="RU003685"/>
    </source>
</evidence>
<evidence type="ECO:0000256" key="2">
    <source>
        <dbReference type="ARBA" id="ARBA00005769"/>
    </source>
</evidence>
<dbReference type="GO" id="GO:0048038">
    <property type="term" value="F:quinone binding"/>
    <property type="evidence" value="ECO:0007669"/>
    <property type="project" value="UniProtKB-KW"/>
</dbReference>
<dbReference type="Gene3D" id="1.10.645.10">
    <property type="entry name" value="Cytochrome-c3 Hydrogenase, chain B"/>
    <property type="match status" value="1"/>
</dbReference>
<dbReference type="AlphaFoldDB" id="D1C6X3"/>
<accession>D1C6X3</accession>
<keyword evidence="10" id="KW-1185">Reference proteome</keyword>
<evidence type="ECO:0000256" key="1">
    <source>
        <dbReference type="ARBA" id="ARBA00002378"/>
    </source>
</evidence>
<dbReference type="PANTHER" id="PTHR11993">
    <property type="entry name" value="NADH-UBIQUINONE OXIDOREDUCTASE 49 KDA SUBUNIT"/>
    <property type="match status" value="1"/>
</dbReference>
<evidence type="ECO:0000313" key="9">
    <source>
        <dbReference type="EMBL" id="ACZ37734.1"/>
    </source>
</evidence>
<comment type="subcellular location">
    <subcellularLocation>
        <location evidence="6">Cell membrane</location>
        <topology evidence="6">Peripheral membrane protein</topology>
        <orientation evidence="6">Cytoplasmic side</orientation>
    </subcellularLocation>
</comment>
<name>D1C6X3_SPHTD</name>
<comment type="function">
    <text evidence="1 6">NDH-1 shuttles electrons from NADH, via FMN and iron-sulfur (Fe-S) centers, to quinones in the respiratory chain. The immediate electron acceptor for the enzyme in this species is believed to be ubiquinone. Couples the redox reaction to proton translocation (for every two electrons transferred, four hydrogen ions are translocated across the cytoplasmic membrane), and thus conserves the redox energy in a proton gradient.</text>
</comment>
<comment type="subunit">
    <text evidence="6">NDH-1 is composed of 14 different subunits. Subunits NuoB, C, D, E, F, and G constitute the peripheral sector of the complex.</text>
</comment>
<dbReference type="NCBIfam" id="NF004739">
    <property type="entry name" value="PRK06075.1"/>
    <property type="match status" value="1"/>
</dbReference>
<dbReference type="EMBL" id="CP001823">
    <property type="protein sequence ID" value="ACZ37734.1"/>
    <property type="molecule type" value="Genomic_DNA"/>
</dbReference>
<feature type="domain" description="NADH-quinone oxidoreductase subunit D" evidence="8">
    <location>
        <begin position="139"/>
        <end position="410"/>
    </location>
</feature>
<comment type="similarity">
    <text evidence="2 6 7">Belongs to the complex I 49 kDa subunit family.</text>
</comment>
<keyword evidence="6" id="KW-0472">Membrane</keyword>
<dbReference type="PANTHER" id="PTHR11993:SF10">
    <property type="entry name" value="NADH DEHYDROGENASE [UBIQUINONE] IRON-SULFUR PROTEIN 2, MITOCHONDRIAL"/>
    <property type="match status" value="1"/>
</dbReference>
<dbReference type="InterPro" id="IPR022885">
    <property type="entry name" value="NDH1_su_D/H"/>
</dbReference>
<proteinExistence type="inferred from homology"/>
<reference evidence="9 10" key="2">
    <citation type="journal article" date="2010" name="Stand. Genomic Sci.">
        <title>Complete genome sequence of Desulfohalobium retbaense type strain (HR(100)).</title>
        <authorList>
            <person name="Spring S."/>
            <person name="Nolan M."/>
            <person name="Lapidus A."/>
            <person name="Glavina Del Rio T."/>
            <person name="Copeland A."/>
            <person name="Tice H."/>
            <person name="Cheng J.F."/>
            <person name="Lucas S."/>
            <person name="Land M."/>
            <person name="Chen F."/>
            <person name="Bruce D."/>
            <person name="Goodwin L."/>
            <person name="Pitluck S."/>
            <person name="Ivanova N."/>
            <person name="Mavromatis K."/>
            <person name="Mikhailova N."/>
            <person name="Pati A."/>
            <person name="Chen A."/>
            <person name="Palaniappan K."/>
            <person name="Hauser L."/>
            <person name="Chang Y.J."/>
            <person name="Jeffries C.D."/>
            <person name="Munk C."/>
            <person name="Kiss H."/>
            <person name="Chain P."/>
            <person name="Han C."/>
            <person name="Brettin T."/>
            <person name="Detter J.C."/>
            <person name="Schuler E."/>
            <person name="Goker M."/>
            <person name="Rohde M."/>
            <person name="Bristow J."/>
            <person name="Eisen J.A."/>
            <person name="Markowitz V."/>
            <person name="Hugenholtz P."/>
            <person name="Kyrpides N.C."/>
            <person name="Klenk H.P."/>
        </authorList>
    </citation>
    <scope>NUCLEOTIDE SEQUENCE [LARGE SCALE GENOMIC DNA]</scope>
    <source>
        <strain evidence="10">ATCC 49802 / DSM 20745 / S 6022</strain>
    </source>
</reference>
<dbReference type="GO" id="GO:0050136">
    <property type="term" value="F:NADH dehydrogenase (quinone) (non-electrogenic) activity"/>
    <property type="evidence" value="ECO:0007669"/>
    <property type="project" value="UniProtKB-UniRule"/>
</dbReference>
<dbReference type="InterPro" id="IPR001135">
    <property type="entry name" value="NADH_Q_OxRdtase_suD"/>
</dbReference>
<dbReference type="GO" id="GO:0051287">
    <property type="term" value="F:NAD binding"/>
    <property type="evidence" value="ECO:0007669"/>
    <property type="project" value="InterPro"/>
</dbReference>
<keyword evidence="6" id="KW-1003">Cell membrane</keyword>
<dbReference type="InParanoid" id="D1C6X3"/>
<dbReference type="KEGG" id="sti:Sthe_0295"/>
<dbReference type="NCBIfam" id="TIGR01962">
    <property type="entry name" value="NuoD"/>
    <property type="match status" value="1"/>
</dbReference>
<dbReference type="InterPro" id="IPR014029">
    <property type="entry name" value="NADH_UbQ_OxRdtase_49kDa_CS"/>
</dbReference>
<dbReference type="eggNOG" id="COG0649">
    <property type="taxonomic scope" value="Bacteria"/>
</dbReference>
<dbReference type="STRING" id="479434.Sthe_0295"/>
<dbReference type="HAMAP" id="MF_01358">
    <property type="entry name" value="NDH1_NuoD"/>
    <property type="match status" value="1"/>
</dbReference>
<protein>
    <recommendedName>
        <fullName evidence="6">NADH-quinone oxidoreductase subunit D</fullName>
        <ecNumber evidence="6">7.1.1.-</ecNumber>
    </recommendedName>
    <alternativeName>
        <fullName evidence="6">NADH dehydrogenase I subunit D</fullName>
    </alternativeName>
    <alternativeName>
        <fullName evidence="6">NDH-1 subunit D</fullName>
    </alternativeName>
</protein>
<dbReference type="HOGENOM" id="CLU_015134_1_2_0"/>
<reference evidence="10" key="1">
    <citation type="submission" date="2009-11" db="EMBL/GenBank/DDBJ databases">
        <title>The complete chromosome 1 of Sphaerobacter thermophilus DSM 20745.</title>
        <authorList>
            <person name="Lucas S."/>
            <person name="Copeland A."/>
            <person name="Lapidus A."/>
            <person name="Glavina del Rio T."/>
            <person name="Dalin E."/>
            <person name="Tice H."/>
            <person name="Bruce D."/>
            <person name="Goodwin L."/>
            <person name="Pitluck S."/>
            <person name="Kyrpides N."/>
            <person name="Mavromatis K."/>
            <person name="Ivanova N."/>
            <person name="Mikhailova N."/>
            <person name="LaButti K.M."/>
            <person name="Clum A."/>
            <person name="Sun H.I."/>
            <person name="Brettin T."/>
            <person name="Detter J.C."/>
            <person name="Han C."/>
            <person name="Larimer F."/>
            <person name="Land M."/>
            <person name="Hauser L."/>
            <person name="Markowitz V."/>
            <person name="Cheng J.F."/>
            <person name="Hugenholtz P."/>
            <person name="Woyke T."/>
            <person name="Wu D."/>
            <person name="Steenblock K."/>
            <person name="Schneider S."/>
            <person name="Pukall R."/>
            <person name="Goeker M."/>
            <person name="Klenk H.P."/>
            <person name="Eisen J.A."/>
        </authorList>
    </citation>
    <scope>NUCLEOTIDE SEQUENCE [LARGE SCALE GENOMIC DNA]</scope>
    <source>
        <strain evidence="10">ATCC 49802 / DSM 20745 / S 6022</strain>
    </source>
</reference>
<keyword evidence="5 6" id="KW-0520">NAD</keyword>
<dbReference type="GO" id="GO:0005886">
    <property type="term" value="C:plasma membrane"/>
    <property type="evidence" value="ECO:0007669"/>
    <property type="project" value="UniProtKB-SubCell"/>
</dbReference>
<dbReference type="EC" id="7.1.1.-" evidence="6"/>
<dbReference type="Proteomes" id="UP000002027">
    <property type="component" value="Chromosome 1"/>
</dbReference>
<keyword evidence="3 6" id="KW-0813">Transport</keyword>
<keyword evidence="9" id="KW-0560">Oxidoreductase</keyword>
<dbReference type="InterPro" id="IPR029014">
    <property type="entry name" value="NiFe-Hase_large"/>
</dbReference>
<keyword evidence="4 6" id="KW-1278">Translocase</keyword>
<organism evidence="9 10">
    <name type="scientific">Sphaerobacter thermophilus (strain ATCC 49802 / DSM 20745 / KCCM 41009 / NCIMB 13125 / S 6022)</name>
    <dbReference type="NCBI Taxonomy" id="479434"/>
    <lineage>
        <taxon>Bacteria</taxon>
        <taxon>Pseudomonadati</taxon>
        <taxon>Thermomicrobiota</taxon>
        <taxon>Thermomicrobia</taxon>
        <taxon>Sphaerobacterales</taxon>
        <taxon>Sphaerobacterineae</taxon>
        <taxon>Sphaerobacteraceae</taxon>
        <taxon>Sphaerobacter</taxon>
    </lineage>
</organism>
<evidence type="ECO:0000313" key="10">
    <source>
        <dbReference type="Proteomes" id="UP000002027"/>
    </source>
</evidence>
<comment type="catalytic activity">
    <reaction evidence="6">
        <text>a quinone + NADH + 5 H(+)(in) = a quinol + NAD(+) + 4 H(+)(out)</text>
        <dbReference type="Rhea" id="RHEA:57888"/>
        <dbReference type="ChEBI" id="CHEBI:15378"/>
        <dbReference type="ChEBI" id="CHEBI:24646"/>
        <dbReference type="ChEBI" id="CHEBI:57540"/>
        <dbReference type="ChEBI" id="CHEBI:57945"/>
        <dbReference type="ChEBI" id="CHEBI:132124"/>
    </reaction>
</comment>